<dbReference type="InterPro" id="IPR039424">
    <property type="entry name" value="SBP_5"/>
</dbReference>
<feature type="chain" id="PRO_5039341121" evidence="5">
    <location>
        <begin position="21"/>
        <end position="534"/>
    </location>
</feature>
<organism evidence="7 8">
    <name type="scientific">Streptomyces atratus</name>
    <dbReference type="NCBI Taxonomy" id="1893"/>
    <lineage>
        <taxon>Bacteria</taxon>
        <taxon>Bacillati</taxon>
        <taxon>Actinomycetota</taxon>
        <taxon>Actinomycetes</taxon>
        <taxon>Kitasatosporales</taxon>
        <taxon>Streptomycetaceae</taxon>
        <taxon>Streptomyces</taxon>
    </lineage>
</organism>
<dbReference type="Gene3D" id="3.40.190.10">
    <property type="entry name" value="Periplasmic binding protein-like II"/>
    <property type="match status" value="1"/>
</dbReference>
<dbReference type="InterPro" id="IPR030678">
    <property type="entry name" value="Peptide/Ni-bd"/>
</dbReference>
<dbReference type="Pfam" id="PF00496">
    <property type="entry name" value="SBP_bac_5"/>
    <property type="match status" value="1"/>
</dbReference>
<evidence type="ECO:0000313" key="8">
    <source>
        <dbReference type="Proteomes" id="UP000252698"/>
    </source>
</evidence>
<feature type="signal peptide" evidence="5">
    <location>
        <begin position="1"/>
        <end position="20"/>
    </location>
</feature>
<dbReference type="PROSITE" id="PS51257">
    <property type="entry name" value="PROKAR_LIPOPROTEIN"/>
    <property type="match status" value="1"/>
</dbReference>
<dbReference type="EMBL" id="CP027306">
    <property type="protein sequence ID" value="AXE76988.1"/>
    <property type="molecule type" value="Genomic_DNA"/>
</dbReference>
<dbReference type="KEGG" id="sata:C5746_08775"/>
<dbReference type="Gene3D" id="3.90.76.10">
    <property type="entry name" value="Dipeptide-binding Protein, Domain 1"/>
    <property type="match status" value="1"/>
</dbReference>
<evidence type="ECO:0000256" key="4">
    <source>
        <dbReference type="ARBA" id="ARBA00022729"/>
    </source>
</evidence>
<dbReference type="GeneID" id="95518586"/>
<comment type="similarity">
    <text evidence="2">Belongs to the bacterial solute-binding protein 5 family.</text>
</comment>
<dbReference type="Gene3D" id="3.10.105.10">
    <property type="entry name" value="Dipeptide-binding Protein, Domain 3"/>
    <property type="match status" value="1"/>
</dbReference>
<sequence>MNRKTLVLPAVVGLLAPALAACGASGGDESDGRAAIVVGTTDQFVASKDNPAPLDPAIGYEAGVWNVLRQTLQTLVHVPRGGGEPVPEAAESCTFTDTQNESYRCKLRSGLKFADGKAVTADDVKYSIDRVIRIDAANGPVALLDNIDTIETQGEREVIFHLRAPDATFPYKLATPVAGIVPRSKYAAKSARTGFQVDGSGPYTMKPEVEHNQVVKVFFTRNPHYKGDLKVRNEKVELDVFPDPTAMGKALDNEKIDMMTRTMSPEQSQQMLENPRDGIKLTEMPGLAIHFLGFNTNDPAVKNKAVRQAMAQVIDRGEIAGKVYGTTAEPLYSLIPSGITAHANSFYNKYSEPSTTKAAAILNAARVDTPVKLTLHYPTDRVGAGTAAEFGTLKKQLNDTGLFDVTVQGAPWAKYRPAQLRGDYAVYGMGWFPDFPDPDNFMAPFLDKNNFLNSPYKSTPAQKKLIPQSRRETDRSASVKTFQQLQDIVANDVPVLPIWQGKQYAASREDLAGVEWAVNSSADLQLWELGKGTV</sequence>
<comment type="subcellular location">
    <subcellularLocation>
        <location evidence="1">Cell envelope</location>
    </subcellularLocation>
</comment>
<dbReference type="InterPro" id="IPR000914">
    <property type="entry name" value="SBP_5_dom"/>
</dbReference>
<dbReference type="Proteomes" id="UP000252698">
    <property type="component" value="Chromosome"/>
</dbReference>
<dbReference type="AlphaFoldDB" id="A0A2Z5J9F7"/>
<dbReference type="GO" id="GO:0042597">
    <property type="term" value="C:periplasmic space"/>
    <property type="evidence" value="ECO:0007669"/>
    <property type="project" value="UniProtKB-ARBA"/>
</dbReference>
<dbReference type="PIRSF" id="PIRSF002741">
    <property type="entry name" value="MppA"/>
    <property type="match status" value="1"/>
</dbReference>
<keyword evidence="3" id="KW-0813">Transport</keyword>
<dbReference type="PANTHER" id="PTHR30290">
    <property type="entry name" value="PERIPLASMIC BINDING COMPONENT OF ABC TRANSPORTER"/>
    <property type="match status" value="1"/>
</dbReference>
<evidence type="ECO:0000256" key="1">
    <source>
        <dbReference type="ARBA" id="ARBA00004196"/>
    </source>
</evidence>
<evidence type="ECO:0000256" key="3">
    <source>
        <dbReference type="ARBA" id="ARBA00022448"/>
    </source>
</evidence>
<keyword evidence="4 5" id="KW-0732">Signal</keyword>
<dbReference type="FunFam" id="3.10.105.10:FF:000012">
    <property type="entry name" value="Peptide/nickel transport system substrate-binding protein"/>
    <property type="match status" value="1"/>
</dbReference>
<feature type="domain" description="Solute-binding protein family 5" evidence="6">
    <location>
        <begin position="84"/>
        <end position="451"/>
    </location>
</feature>
<gene>
    <name evidence="7" type="ORF">C5746_08775</name>
</gene>
<dbReference type="SUPFAM" id="SSF53850">
    <property type="entry name" value="Periplasmic binding protein-like II"/>
    <property type="match status" value="1"/>
</dbReference>
<accession>A0A2Z5J9F7</accession>
<dbReference type="GO" id="GO:1904680">
    <property type="term" value="F:peptide transmembrane transporter activity"/>
    <property type="evidence" value="ECO:0007669"/>
    <property type="project" value="TreeGrafter"/>
</dbReference>
<protein>
    <submittedName>
        <fullName evidence="7">Peptide-binding protein</fullName>
    </submittedName>
</protein>
<dbReference type="RefSeq" id="WP_114243633.1">
    <property type="nucleotide sequence ID" value="NZ_CP027306.1"/>
</dbReference>
<evidence type="ECO:0000259" key="6">
    <source>
        <dbReference type="Pfam" id="PF00496"/>
    </source>
</evidence>
<dbReference type="GO" id="GO:0015833">
    <property type="term" value="P:peptide transport"/>
    <property type="evidence" value="ECO:0007669"/>
    <property type="project" value="TreeGrafter"/>
</dbReference>
<dbReference type="GO" id="GO:0030313">
    <property type="term" value="C:cell envelope"/>
    <property type="evidence" value="ECO:0007669"/>
    <property type="project" value="UniProtKB-SubCell"/>
</dbReference>
<evidence type="ECO:0000256" key="5">
    <source>
        <dbReference type="SAM" id="SignalP"/>
    </source>
</evidence>
<evidence type="ECO:0000313" key="7">
    <source>
        <dbReference type="EMBL" id="AXE76988.1"/>
    </source>
</evidence>
<name>A0A2Z5J9F7_STRAR</name>
<reference evidence="7 8" key="1">
    <citation type="journal article" date="2018" name="Front. Microbiol.">
        <title>Genome Sequencing of Streptomyces atratus SCSIOZH16 and Activation Production of Nocardamine via Metabolic Engineering.</title>
        <authorList>
            <person name="Li Y."/>
            <person name="Zhang C."/>
            <person name="Liu C."/>
            <person name="Ju J."/>
            <person name="Ma J."/>
        </authorList>
    </citation>
    <scope>NUCLEOTIDE SEQUENCE [LARGE SCALE GENOMIC DNA]</scope>
    <source>
        <strain evidence="7 8">SCSIO_ZH16</strain>
    </source>
</reference>
<evidence type="ECO:0000256" key="2">
    <source>
        <dbReference type="ARBA" id="ARBA00005695"/>
    </source>
</evidence>
<dbReference type="GO" id="GO:0043190">
    <property type="term" value="C:ATP-binding cassette (ABC) transporter complex"/>
    <property type="evidence" value="ECO:0007669"/>
    <property type="project" value="InterPro"/>
</dbReference>
<dbReference type="PANTHER" id="PTHR30290:SF10">
    <property type="entry name" value="PERIPLASMIC OLIGOPEPTIDE-BINDING PROTEIN-RELATED"/>
    <property type="match status" value="1"/>
</dbReference>
<proteinExistence type="inferred from homology"/>